<feature type="compositionally biased region" description="Basic and acidic residues" evidence="1">
    <location>
        <begin position="80"/>
        <end position="90"/>
    </location>
</feature>
<dbReference type="EMBL" id="BTGU01009885">
    <property type="protein sequence ID" value="GMN29318.1"/>
    <property type="molecule type" value="Genomic_DNA"/>
</dbReference>
<accession>A0AA88CP98</accession>
<name>A0AA88CP98_FICCA</name>
<evidence type="ECO:0000313" key="2">
    <source>
        <dbReference type="EMBL" id="GMN29318.1"/>
    </source>
</evidence>
<evidence type="ECO:0000313" key="3">
    <source>
        <dbReference type="Proteomes" id="UP001187192"/>
    </source>
</evidence>
<sequence length="90" mass="9557">MGGGWPGLGPGPGVGVGGRRREEKREKGEEKEGKRDKGEESPDGRRLVVGGPGVGRRSWGSVTGVGVDRRRPAPVTERSPATEKILDEKI</sequence>
<comment type="caution">
    <text evidence="2">The sequence shown here is derived from an EMBL/GenBank/DDBJ whole genome shotgun (WGS) entry which is preliminary data.</text>
</comment>
<feature type="compositionally biased region" description="Gly residues" evidence="1">
    <location>
        <begin position="1"/>
        <end position="17"/>
    </location>
</feature>
<protein>
    <submittedName>
        <fullName evidence="2">Uncharacterized protein</fullName>
    </submittedName>
</protein>
<organism evidence="2 3">
    <name type="scientific">Ficus carica</name>
    <name type="common">Common fig</name>
    <dbReference type="NCBI Taxonomy" id="3494"/>
    <lineage>
        <taxon>Eukaryota</taxon>
        <taxon>Viridiplantae</taxon>
        <taxon>Streptophyta</taxon>
        <taxon>Embryophyta</taxon>
        <taxon>Tracheophyta</taxon>
        <taxon>Spermatophyta</taxon>
        <taxon>Magnoliopsida</taxon>
        <taxon>eudicotyledons</taxon>
        <taxon>Gunneridae</taxon>
        <taxon>Pentapetalae</taxon>
        <taxon>rosids</taxon>
        <taxon>fabids</taxon>
        <taxon>Rosales</taxon>
        <taxon>Moraceae</taxon>
        <taxon>Ficeae</taxon>
        <taxon>Ficus</taxon>
    </lineage>
</organism>
<keyword evidence="3" id="KW-1185">Reference proteome</keyword>
<dbReference type="AlphaFoldDB" id="A0AA88CP98"/>
<dbReference type="Proteomes" id="UP001187192">
    <property type="component" value="Unassembled WGS sequence"/>
</dbReference>
<evidence type="ECO:0000256" key="1">
    <source>
        <dbReference type="SAM" id="MobiDB-lite"/>
    </source>
</evidence>
<feature type="compositionally biased region" description="Basic and acidic residues" evidence="1">
    <location>
        <begin position="19"/>
        <end position="46"/>
    </location>
</feature>
<proteinExistence type="predicted"/>
<reference evidence="2" key="1">
    <citation type="submission" date="2023-07" db="EMBL/GenBank/DDBJ databases">
        <title>draft genome sequence of fig (Ficus carica).</title>
        <authorList>
            <person name="Takahashi T."/>
            <person name="Nishimura K."/>
        </authorList>
    </citation>
    <scope>NUCLEOTIDE SEQUENCE</scope>
</reference>
<feature type="region of interest" description="Disordered" evidence="1">
    <location>
        <begin position="1"/>
        <end position="90"/>
    </location>
</feature>
<gene>
    <name evidence="2" type="ORF">TIFTF001_051719</name>
</gene>